<name>A0A1Y1SDJ8_9GAMM</name>
<keyword evidence="3" id="KW-1185">Reference proteome</keyword>
<dbReference type="EMBL" id="AQQV01000002">
    <property type="protein sequence ID" value="ORE87067.1"/>
    <property type="molecule type" value="Genomic_DNA"/>
</dbReference>
<dbReference type="Gene3D" id="2.40.50.870">
    <property type="entry name" value="Protein of unknown function (DUF3299)"/>
    <property type="match status" value="1"/>
</dbReference>
<gene>
    <name evidence="2" type="ORF">ATO7_08507</name>
</gene>
<dbReference type="STRING" id="1317117.ATO7_08507"/>
<dbReference type="RefSeq" id="WP_146680238.1">
    <property type="nucleotide sequence ID" value="NZ_AQQV01000002.1"/>
</dbReference>
<dbReference type="AlphaFoldDB" id="A0A1Y1SDJ8"/>
<evidence type="ECO:0000313" key="3">
    <source>
        <dbReference type="Proteomes" id="UP000192342"/>
    </source>
</evidence>
<evidence type="ECO:0008006" key="4">
    <source>
        <dbReference type="Google" id="ProtNLM"/>
    </source>
</evidence>
<keyword evidence="1" id="KW-0732">Signal</keyword>
<organism evidence="2 3">
    <name type="scientific">Oceanococcus atlanticus</name>
    <dbReference type="NCBI Taxonomy" id="1317117"/>
    <lineage>
        <taxon>Bacteria</taxon>
        <taxon>Pseudomonadati</taxon>
        <taxon>Pseudomonadota</taxon>
        <taxon>Gammaproteobacteria</taxon>
        <taxon>Chromatiales</taxon>
        <taxon>Oceanococcaceae</taxon>
        <taxon>Oceanococcus</taxon>
    </lineage>
</organism>
<evidence type="ECO:0000256" key="1">
    <source>
        <dbReference type="SAM" id="SignalP"/>
    </source>
</evidence>
<protein>
    <recommendedName>
        <fullName evidence="4">Lipoprotein</fullName>
    </recommendedName>
</protein>
<reference evidence="2 3" key="1">
    <citation type="submission" date="2013-04" db="EMBL/GenBank/DDBJ databases">
        <title>Oceanococcus atlanticus 22II-S10r2 Genome Sequencing.</title>
        <authorList>
            <person name="Lai Q."/>
            <person name="Li G."/>
            <person name="Shao Z."/>
        </authorList>
    </citation>
    <scope>NUCLEOTIDE SEQUENCE [LARGE SCALE GENOMIC DNA]</scope>
    <source>
        <strain evidence="2 3">22II-S10r2</strain>
    </source>
</reference>
<comment type="caution">
    <text evidence="2">The sequence shown here is derived from an EMBL/GenBank/DDBJ whole genome shotgun (WGS) entry which is preliminary data.</text>
</comment>
<feature type="chain" id="PRO_5012485809" description="Lipoprotein" evidence="1">
    <location>
        <begin position="24"/>
        <end position="289"/>
    </location>
</feature>
<dbReference type="OrthoDB" id="5793250at2"/>
<feature type="signal peptide" evidence="1">
    <location>
        <begin position="1"/>
        <end position="23"/>
    </location>
</feature>
<evidence type="ECO:0000313" key="2">
    <source>
        <dbReference type="EMBL" id="ORE87067.1"/>
    </source>
</evidence>
<proteinExistence type="predicted"/>
<accession>A0A1Y1SDJ8</accession>
<sequence length="289" mass="30243">MNPTHLSRGLCAGLVVIASIASAEQAAPPAGLTAEELSVEAPQAATAPADAQSKRLSLYAEAAYLNAEGELVVDLLEQDYAYFSLSITDAQGMPVAGVTPKIQINGKSRVIDLNESESGARSNEYGQFDFAVMGGAMGLDTLSIEAAGETTLARLNVISLKAAGFASPDEVDGVVPWTELTRATVGYTEDGVTATFPAQIAALDGTRVTLAGFMLPLEAQRRQNRFVLTSSPPSCFFHVPGGPSGAAEVLAPDGIEVTWDLVVLEGVLKTLQSSEQGVVYQLLDAQLKK</sequence>
<dbReference type="Proteomes" id="UP000192342">
    <property type="component" value="Unassembled WGS sequence"/>
</dbReference>